<dbReference type="AlphaFoldDB" id="A0A6C0ALS2"/>
<evidence type="ECO:0000256" key="1">
    <source>
        <dbReference type="SAM" id="Phobius"/>
    </source>
</evidence>
<reference evidence="2" key="1">
    <citation type="journal article" date="2020" name="Nature">
        <title>Giant virus diversity and host interactions through global metagenomics.</title>
        <authorList>
            <person name="Schulz F."/>
            <person name="Roux S."/>
            <person name="Paez-Espino D."/>
            <person name="Jungbluth S."/>
            <person name="Walsh D.A."/>
            <person name="Denef V.J."/>
            <person name="McMahon K.D."/>
            <person name="Konstantinidis K.T."/>
            <person name="Eloe-Fadrosh E.A."/>
            <person name="Kyrpides N.C."/>
            <person name="Woyke T."/>
        </authorList>
    </citation>
    <scope>NUCLEOTIDE SEQUENCE</scope>
    <source>
        <strain evidence="2">GVMAG-S-1091796-13</strain>
    </source>
</reference>
<feature type="transmembrane region" description="Helical" evidence="1">
    <location>
        <begin position="37"/>
        <end position="57"/>
    </location>
</feature>
<evidence type="ECO:0000313" key="2">
    <source>
        <dbReference type="EMBL" id="QHS80767.1"/>
    </source>
</evidence>
<evidence type="ECO:0008006" key="3">
    <source>
        <dbReference type="Google" id="ProtNLM"/>
    </source>
</evidence>
<feature type="transmembrane region" description="Helical" evidence="1">
    <location>
        <begin position="179"/>
        <end position="196"/>
    </location>
</feature>
<feature type="transmembrane region" description="Helical" evidence="1">
    <location>
        <begin position="6"/>
        <end position="25"/>
    </location>
</feature>
<keyword evidence="1" id="KW-0812">Transmembrane</keyword>
<sequence>MDVILSFLIFMLFCVDYYYVYYSSIGNNKKLNESQKAYIMSIKSSMTLFLLSIFFNIKYFISDDFNSNDFIVIHLGILNLIAYFFMDCVIGRKEYNKYLLSLSGYIHHIIYIVVSVVCIKLNIILPYILFLIEELPTLILSLGKFNSNLRSDNLFGMTFFVTRIVYHIFLIMMTYNYHIIIPIVGTLALGVHIYWFKNWLNKYTLLFKND</sequence>
<keyword evidence="1" id="KW-0472">Membrane</keyword>
<feature type="transmembrane region" description="Helical" evidence="1">
    <location>
        <begin position="154"/>
        <end position="173"/>
    </location>
</feature>
<protein>
    <recommendedName>
        <fullName evidence="3">TLC domain-containing protein</fullName>
    </recommendedName>
</protein>
<organism evidence="2">
    <name type="scientific">viral metagenome</name>
    <dbReference type="NCBI Taxonomy" id="1070528"/>
    <lineage>
        <taxon>unclassified sequences</taxon>
        <taxon>metagenomes</taxon>
        <taxon>organismal metagenomes</taxon>
    </lineage>
</organism>
<accession>A0A6C0ALS2</accession>
<dbReference type="EMBL" id="MN740718">
    <property type="protein sequence ID" value="QHS80767.1"/>
    <property type="molecule type" value="Genomic_DNA"/>
</dbReference>
<proteinExistence type="predicted"/>
<keyword evidence="1" id="KW-1133">Transmembrane helix</keyword>
<feature type="transmembrane region" description="Helical" evidence="1">
    <location>
        <begin position="69"/>
        <end position="86"/>
    </location>
</feature>
<name>A0A6C0ALS2_9ZZZZ</name>